<proteinExistence type="predicted"/>
<sequence length="75" mass="8688">MNHQADQKLTCPEFTCEFLHHRRLNFPSVVVITNVMFCASSQHLFKVRNLHSLSEISENRGQRAEVTLSEESTEK</sequence>
<dbReference type="OrthoDB" id="1924787at2759"/>
<accession>A0A2G9P1R6</accession>
<protein>
    <submittedName>
        <fullName evidence="1">Uncharacterized protein</fullName>
    </submittedName>
</protein>
<name>A0A2G9P1R6_AQUCT</name>
<gene>
    <name evidence="1" type="ORF">AB205_0006500</name>
</gene>
<evidence type="ECO:0000313" key="1">
    <source>
        <dbReference type="EMBL" id="PIN97283.1"/>
    </source>
</evidence>
<organism evidence="1">
    <name type="scientific">Aquarana catesbeiana</name>
    <name type="common">American bullfrog</name>
    <name type="synonym">Rana catesbeiana</name>
    <dbReference type="NCBI Taxonomy" id="8400"/>
    <lineage>
        <taxon>Eukaryota</taxon>
        <taxon>Metazoa</taxon>
        <taxon>Chordata</taxon>
        <taxon>Craniata</taxon>
        <taxon>Vertebrata</taxon>
        <taxon>Euteleostomi</taxon>
        <taxon>Amphibia</taxon>
        <taxon>Batrachia</taxon>
        <taxon>Anura</taxon>
        <taxon>Neobatrachia</taxon>
        <taxon>Ranoidea</taxon>
        <taxon>Ranidae</taxon>
        <taxon>Aquarana</taxon>
    </lineage>
</organism>
<dbReference type="EMBL" id="KV923424">
    <property type="protein sequence ID" value="PIN97283.1"/>
    <property type="molecule type" value="Genomic_DNA"/>
</dbReference>
<dbReference type="AlphaFoldDB" id="A0A2G9P1R6"/>
<reference evidence="1" key="1">
    <citation type="submission" date="2017-08" db="EMBL/GenBank/DDBJ databases">
        <title>Assembly of the North American Bullfrog Genome.</title>
        <authorList>
            <person name="Warren R.L."/>
            <person name="Vandervalk B.P."/>
            <person name="Kucuk E."/>
            <person name="Birol I."/>
            <person name="Helbing C."/>
            <person name="Pandoh P."/>
            <person name="Behsaz B."/>
            <person name="Mohamadi H."/>
            <person name="Chu J."/>
            <person name="Jackman S."/>
            <person name="Hammond S.A."/>
            <person name="Veldhoen N."/>
            <person name="Kirk H."/>
            <person name="Zhao Y."/>
            <person name="Coope R."/>
            <person name="Pleasance S."/>
            <person name="Moore R."/>
            <person name="Holt R."/>
        </authorList>
    </citation>
    <scope>NUCLEOTIDE SEQUENCE</scope>
    <source>
        <strain evidence="1">Bruno</strain>
        <tissue evidence="1">Liver</tissue>
    </source>
</reference>